<dbReference type="Gramene" id="PGSC0003DMT400086075">
    <property type="protein sequence ID" value="PGSC0003DMT400086075"/>
    <property type="gene ID" value="PGSC0003DMG400035646"/>
</dbReference>
<accession>M1DAX7</accession>
<sequence>MLLCQQLRVDCQSDDLMVLVETHSKPKCSYLAAQDRDLASLYRGRGRVQSGKVARLLESLWVDFGQHSRFECSDRDSESFVGSRGNIRVLDAQIRILRVSLDPKG</sequence>
<protein>
    <submittedName>
        <fullName evidence="1">Uncharacterized protein</fullName>
    </submittedName>
</protein>
<evidence type="ECO:0000313" key="2">
    <source>
        <dbReference type="Proteomes" id="UP000011115"/>
    </source>
</evidence>
<dbReference type="InParanoid" id="M1DAX7"/>
<proteinExistence type="predicted"/>
<dbReference type="PaxDb" id="4113-PGSC0003DMT400086075"/>
<dbReference type="HOGENOM" id="CLU_2241372_0_0_1"/>
<name>M1DAX7_SOLTU</name>
<keyword evidence="2" id="KW-1185">Reference proteome</keyword>
<reference evidence="2" key="1">
    <citation type="journal article" date="2011" name="Nature">
        <title>Genome sequence and analysis of the tuber crop potato.</title>
        <authorList>
            <consortium name="The Potato Genome Sequencing Consortium"/>
        </authorList>
    </citation>
    <scope>NUCLEOTIDE SEQUENCE [LARGE SCALE GENOMIC DNA]</scope>
    <source>
        <strain evidence="2">cv. DM1-3 516 R44</strain>
    </source>
</reference>
<dbReference type="AlphaFoldDB" id="M1DAX7"/>
<dbReference type="Proteomes" id="UP000011115">
    <property type="component" value="Unassembled WGS sequence"/>
</dbReference>
<reference evidence="1" key="2">
    <citation type="submission" date="2015-06" db="UniProtKB">
        <authorList>
            <consortium name="EnsemblPlants"/>
        </authorList>
    </citation>
    <scope>IDENTIFICATION</scope>
    <source>
        <strain evidence="1">DM1-3 516 R44</strain>
    </source>
</reference>
<evidence type="ECO:0000313" key="1">
    <source>
        <dbReference type="EnsemblPlants" id="PGSC0003DMT400086075"/>
    </source>
</evidence>
<dbReference type="EnsemblPlants" id="PGSC0003DMT400086075">
    <property type="protein sequence ID" value="PGSC0003DMT400086075"/>
    <property type="gene ID" value="PGSC0003DMG400035646"/>
</dbReference>
<organism evidence="1 2">
    <name type="scientific">Solanum tuberosum</name>
    <name type="common">Potato</name>
    <dbReference type="NCBI Taxonomy" id="4113"/>
    <lineage>
        <taxon>Eukaryota</taxon>
        <taxon>Viridiplantae</taxon>
        <taxon>Streptophyta</taxon>
        <taxon>Embryophyta</taxon>
        <taxon>Tracheophyta</taxon>
        <taxon>Spermatophyta</taxon>
        <taxon>Magnoliopsida</taxon>
        <taxon>eudicotyledons</taxon>
        <taxon>Gunneridae</taxon>
        <taxon>Pentapetalae</taxon>
        <taxon>asterids</taxon>
        <taxon>lamiids</taxon>
        <taxon>Solanales</taxon>
        <taxon>Solanaceae</taxon>
        <taxon>Solanoideae</taxon>
        <taxon>Solaneae</taxon>
        <taxon>Solanum</taxon>
    </lineage>
</organism>